<dbReference type="InterPro" id="IPR007361">
    <property type="entry name" value="DUF427"/>
</dbReference>
<evidence type="ECO:0000259" key="1">
    <source>
        <dbReference type="Pfam" id="PF04248"/>
    </source>
</evidence>
<proteinExistence type="predicted"/>
<dbReference type="AlphaFoldDB" id="A0AAD9HXW5"/>
<dbReference type="PANTHER" id="PTHR34310:SF5">
    <property type="entry name" value="DUF427 DOMAIN PROTEIN (AFU_ORTHOLOGUE AFUA_3G02220)"/>
    <property type="match status" value="1"/>
</dbReference>
<comment type="caution">
    <text evidence="2">The sequence shown here is derived from an EMBL/GenBank/DDBJ whole genome shotgun (WGS) entry which is preliminary data.</text>
</comment>
<protein>
    <recommendedName>
        <fullName evidence="1">DUF427 domain-containing protein</fullName>
    </recommendedName>
</protein>
<organism evidence="2 3">
    <name type="scientific">Phyllachora maydis</name>
    <dbReference type="NCBI Taxonomy" id="1825666"/>
    <lineage>
        <taxon>Eukaryota</taxon>
        <taxon>Fungi</taxon>
        <taxon>Dikarya</taxon>
        <taxon>Ascomycota</taxon>
        <taxon>Pezizomycotina</taxon>
        <taxon>Sordariomycetes</taxon>
        <taxon>Sordariomycetidae</taxon>
        <taxon>Phyllachorales</taxon>
        <taxon>Phyllachoraceae</taxon>
        <taxon>Phyllachora</taxon>
    </lineage>
</organism>
<accession>A0AAD9HXW5</accession>
<dbReference type="Proteomes" id="UP001217918">
    <property type="component" value="Unassembled WGS sequence"/>
</dbReference>
<reference evidence="2" key="1">
    <citation type="journal article" date="2023" name="Mol. Plant Microbe Interact.">
        <title>Elucidating the Obligate Nature and Biological Capacity of an Invasive Fungal Corn Pathogen.</title>
        <authorList>
            <person name="MacCready J.S."/>
            <person name="Roggenkamp E.M."/>
            <person name="Gdanetz K."/>
            <person name="Chilvers M.I."/>
        </authorList>
    </citation>
    <scope>NUCLEOTIDE SEQUENCE</scope>
    <source>
        <strain evidence="2">PM02</strain>
    </source>
</reference>
<dbReference type="PANTHER" id="PTHR34310">
    <property type="entry name" value="DUF427 DOMAIN PROTEIN (AFU_ORTHOLOGUE AFUA_3G02220)"/>
    <property type="match status" value="1"/>
</dbReference>
<gene>
    <name evidence="2" type="ORF">P8C59_000758</name>
</gene>
<name>A0AAD9HXW5_9PEZI</name>
<evidence type="ECO:0000313" key="3">
    <source>
        <dbReference type="Proteomes" id="UP001217918"/>
    </source>
</evidence>
<dbReference type="Gene3D" id="2.170.150.40">
    <property type="entry name" value="Domain of unknown function (DUF427)"/>
    <property type="match status" value="1"/>
</dbReference>
<feature type="domain" description="DUF427" evidence="1">
    <location>
        <begin position="8"/>
        <end position="94"/>
    </location>
</feature>
<sequence length="102" mass="11101">MPTTGHATATVNGTVIADATSWEVVDGNVYFPPETVKTEFLKGPTDTHTHCPWKGDASYYTIQVHGTELKDAAWFYPSPKDAAANIRGHVAFYKSKVEVTAS</sequence>
<dbReference type="Pfam" id="PF04248">
    <property type="entry name" value="NTP_transf_9"/>
    <property type="match status" value="1"/>
</dbReference>
<keyword evidence="3" id="KW-1185">Reference proteome</keyword>
<evidence type="ECO:0000313" key="2">
    <source>
        <dbReference type="EMBL" id="KAK2066984.1"/>
    </source>
</evidence>
<dbReference type="InterPro" id="IPR038694">
    <property type="entry name" value="DUF427_sf"/>
</dbReference>
<dbReference type="EMBL" id="JAQQPM010000001">
    <property type="protein sequence ID" value="KAK2066984.1"/>
    <property type="molecule type" value="Genomic_DNA"/>
</dbReference>